<name>A0ABP0DH33_9PEZI</name>
<comment type="similarity">
    <text evidence="2">Belongs to the NRDE2 family.</text>
</comment>
<organism evidence="5 6">
    <name type="scientific">Sporothrix epigloea</name>
    <dbReference type="NCBI Taxonomy" id="1892477"/>
    <lineage>
        <taxon>Eukaryota</taxon>
        <taxon>Fungi</taxon>
        <taxon>Dikarya</taxon>
        <taxon>Ascomycota</taxon>
        <taxon>Pezizomycotina</taxon>
        <taxon>Sordariomycetes</taxon>
        <taxon>Sordariomycetidae</taxon>
        <taxon>Ophiostomatales</taxon>
        <taxon>Ophiostomataceae</taxon>
        <taxon>Sporothrix</taxon>
    </lineage>
</organism>
<dbReference type="PANTHER" id="PTHR13471">
    <property type="entry name" value="TETRATRICOPEPTIDE-LIKE HELICAL"/>
    <property type="match status" value="1"/>
</dbReference>
<feature type="region of interest" description="Disordered" evidence="4">
    <location>
        <begin position="105"/>
        <end position="132"/>
    </location>
</feature>
<feature type="compositionally biased region" description="Low complexity" evidence="4">
    <location>
        <begin position="158"/>
        <end position="173"/>
    </location>
</feature>
<sequence length="1125" mass="124666">MLQRRTDHARREESRGDFQEPGGDDKDALFHVDTRGDPLVWQFQSNNLRHIPSYDRFRRGCCVLGSKKRFTFDQDGSKTIFSVESDPTSRGSVFRERNCSLLRRGHCSSEKAARKSKDARKRGKKLPSDVANTANSAAVEAEFVPLAARTKRKRSSDRSGSGSESDSTSQSNSSDDDSVDFSVPHGDQSTGEEEYINAADDSRAIVQNRLAYLSRRVKEAPQDIDAWLELVDLQDQQSLLLGNDDVEGNVAEAKFKDETTGIATVKLAILESALQQNQQSSDRERLQIALMREGSKVWTSKKTSQRWASLAQEAALSGCLSFPLWKARLDFEMTNLSTLTVDRIKLFCSNRLQSLEKDAVASTGDAPRLVEIYSQMTYIFLRATRFLYDAGFRDLAAAAWQATLESSFARPLAEVKGASLGDFWDSEVQRVGEDGSEGWRAYAAKVQAGEDAEEALLDYKAQVQTLPCPDFAKLADQAQSSEIHDMDEYLPLYAAWAAAERQRAELAKLPARVIDDIDDGGFEDVFRVAVFADFETLLFHVPDALLAELRPLLVDAFLLFCQLPPAFGTSPWIEDARNDPFLATIVLSQATSKEDLLEKDVSNTTVPTSHRKPPELFCDGSRIAASFHVLFSLPGWFRYLPDWLGAPSPAADEAPVPPFWVANTLRQLVRSFGFGQLGPYSLAVDALVNPAGVKKSARAMIKLYISHKALYEAYALSEVARGNIDVACAVLASATANVADMEDELSLRTTWAWIELEHGQRECAIRRLVLQSSEQHEDAQATAAPTSQDDQSMSPAALLRLRHVFQTGMDDSLSMGRIRRAALHAQAAVLLSYLSPTLPGMQQPREQQSRQGNLFSAMAVATSFTKEMQSRGHASTSVHEEFLQCVARIIYFHATHGPYRPADLQAPLEKMVGLFPRNGIFLRLFAWVDPTLTSGLSRLRTDNALQKILDTVVLTRQNDCPSSRAFVIRLALQGGHGQGHAARAEFERALGGSHGGSNYNLACHGSARLWQAFVRTTAMDAMATATLTTRRDGKRARVRGVDHKLVELFKEVYYRAVRACPGSKDLLLECFGPSTGLMASSSEAAMSPSDLRAVYQTITSKGLRVHMDLGEMQERARKYFKNHEI</sequence>
<dbReference type="EMBL" id="CAWUON010000020">
    <property type="protein sequence ID" value="CAK7266607.1"/>
    <property type="molecule type" value="Genomic_DNA"/>
</dbReference>
<keyword evidence="3" id="KW-0539">Nucleus</keyword>
<dbReference type="InterPro" id="IPR013633">
    <property type="entry name" value="NRDE-2"/>
</dbReference>
<comment type="caution">
    <text evidence="5">The sequence shown here is derived from an EMBL/GenBank/DDBJ whole genome shotgun (WGS) entry which is preliminary data.</text>
</comment>
<accession>A0ABP0DH33</accession>
<evidence type="ECO:0000256" key="2">
    <source>
        <dbReference type="ARBA" id="ARBA00009265"/>
    </source>
</evidence>
<evidence type="ECO:0000313" key="5">
    <source>
        <dbReference type="EMBL" id="CAK7266607.1"/>
    </source>
</evidence>
<proteinExistence type="inferred from homology"/>
<feature type="region of interest" description="Disordered" evidence="4">
    <location>
        <begin position="1"/>
        <end position="29"/>
    </location>
</feature>
<dbReference type="Pfam" id="PF08424">
    <property type="entry name" value="NRDE-2"/>
    <property type="match status" value="1"/>
</dbReference>
<gene>
    <name evidence="5" type="ORF">SEPCBS119000_002116</name>
</gene>
<dbReference type="Proteomes" id="UP001642502">
    <property type="component" value="Unassembled WGS sequence"/>
</dbReference>
<comment type="subcellular location">
    <subcellularLocation>
        <location evidence="1">Nucleus</location>
    </subcellularLocation>
</comment>
<reference evidence="5 6" key="1">
    <citation type="submission" date="2024-01" db="EMBL/GenBank/DDBJ databases">
        <authorList>
            <person name="Allen C."/>
            <person name="Tagirdzhanova G."/>
        </authorList>
    </citation>
    <scope>NUCLEOTIDE SEQUENCE [LARGE SCALE GENOMIC DNA]</scope>
    <source>
        <strain evidence="5 6">CBS 119000</strain>
    </source>
</reference>
<evidence type="ECO:0000256" key="1">
    <source>
        <dbReference type="ARBA" id="ARBA00004123"/>
    </source>
</evidence>
<keyword evidence="6" id="KW-1185">Reference proteome</keyword>
<evidence type="ECO:0000256" key="4">
    <source>
        <dbReference type="SAM" id="MobiDB-lite"/>
    </source>
</evidence>
<protein>
    <submittedName>
        <fullName evidence="5">Uncharacterized protein</fullName>
    </submittedName>
</protein>
<feature type="compositionally biased region" description="Basic and acidic residues" evidence="4">
    <location>
        <begin position="107"/>
        <end position="116"/>
    </location>
</feature>
<evidence type="ECO:0000256" key="3">
    <source>
        <dbReference type="ARBA" id="ARBA00023242"/>
    </source>
</evidence>
<evidence type="ECO:0000313" key="6">
    <source>
        <dbReference type="Proteomes" id="UP001642502"/>
    </source>
</evidence>
<feature type="region of interest" description="Disordered" evidence="4">
    <location>
        <begin position="148"/>
        <end position="198"/>
    </location>
</feature>
<dbReference type="PANTHER" id="PTHR13471:SF0">
    <property type="entry name" value="NUCLEAR EXOSOME REGULATOR NRDE2"/>
    <property type="match status" value="1"/>
</dbReference>